<organism evidence="2 3">
    <name type="scientific">Cytospora chrysosperma</name>
    <name type="common">Cytospora canker fungus</name>
    <name type="synonym">Sphaeria chrysosperma</name>
    <dbReference type="NCBI Taxonomy" id="252740"/>
    <lineage>
        <taxon>Eukaryota</taxon>
        <taxon>Fungi</taxon>
        <taxon>Dikarya</taxon>
        <taxon>Ascomycota</taxon>
        <taxon>Pezizomycotina</taxon>
        <taxon>Sordariomycetes</taxon>
        <taxon>Sordariomycetidae</taxon>
        <taxon>Diaporthales</taxon>
        <taxon>Cytosporaceae</taxon>
        <taxon>Cytospora</taxon>
    </lineage>
</organism>
<dbReference type="Proteomes" id="UP000284375">
    <property type="component" value="Unassembled WGS sequence"/>
</dbReference>
<proteinExistence type="predicted"/>
<dbReference type="GO" id="GO:0005737">
    <property type="term" value="C:cytoplasm"/>
    <property type="evidence" value="ECO:0007669"/>
    <property type="project" value="TreeGrafter"/>
</dbReference>
<evidence type="ECO:0008006" key="4">
    <source>
        <dbReference type="Google" id="ProtNLM"/>
    </source>
</evidence>
<dbReference type="PANTHER" id="PTHR31010:SF2">
    <property type="entry name" value="RAN-SPECIFIC GTPASE-ACTIVATING PROTEIN 30"/>
    <property type="match status" value="1"/>
</dbReference>
<feature type="region of interest" description="Disordered" evidence="1">
    <location>
        <begin position="217"/>
        <end position="248"/>
    </location>
</feature>
<evidence type="ECO:0000313" key="3">
    <source>
        <dbReference type="Proteomes" id="UP000284375"/>
    </source>
</evidence>
<evidence type="ECO:0000256" key="1">
    <source>
        <dbReference type="SAM" id="MobiDB-lite"/>
    </source>
</evidence>
<sequence length="628" mass="69711">MDALLGRLGAHAVNYAIRSGIALTSSYAIGQCSRLLKTVDDRGVRAELKLLQDQLNGKIKILSPVIDLIEFKSGRGNVFLESAVPLAKSLHRDIVALGRRLEHAALAEEGSRQSGTKAQTAEAHYSELLSIIRAIKVLLARIDSEIPSLQIAITASGETLSSSMPAGISPSRFLQASFFLNLGDTQFASDPSRPVQIGPTFYLSLYMLFIGHTQPAPQHANAARAGPSTPDPSRAGTPRKNEPYGFGEGERRPIWQEVLHKARVRLCRTPMGWGFDHNQGYIPGGLYMPGQEPNHPEDQSHGRPDEYTYHLEIVEDLDDGRVHEDDNAKVQPYDGIPRAGIRESIPIHQISRIFYTDSGRILNIGNSDEAGNNPILLLKRDASAPSAAEVEEHIMSPDKLTPFKAIKGLNKDEKYADQDEIDRQLREESELPEPPEAKTVAKQHPLGLHLPPHLDPEWLALEVFTEDDDYGSSEAEDEPEDDIEDEKLLPTIKPKRPVPTSHEPSVDANLMAQIKTLSVQSPSDLRSTSATHTSREVERLKAKREEQFMARSPFGSITSTLSLMEMLIRLTSLQEFQQAAHLSIPDYILSFFLEETSTTGLKGEERWKARNEAKRRVGFDPYTDTPTK</sequence>
<gene>
    <name evidence="2" type="ORF">VSDG_01405</name>
</gene>
<dbReference type="GO" id="GO:0005634">
    <property type="term" value="C:nucleus"/>
    <property type="evidence" value="ECO:0007669"/>
    <property type="project" value="TreeGrafter"/>
</dbReference>
<dbReference type="EMBL" id="LJZO01000003">
    <property type="protein sequence ID" value="ROW03563.1"/>
    <property type="molecule type" value="Genomic_DNA"/>
</dbReference>
<reference evidence="2 3" key="1">
    <citation type="submission" date="2015-09" db="EMBL/GenBank/DDBJ databases">
        <title>Host preference determinants of Valsa canker pathogens revealed by comparative genomics.</title>
        <authorList>
            <person name="Yin Z."/>
            <person name="Huang L."/>
        </authorList>
    </citation>
    <scope>NUCLEOTIDE SEQUENCE [LARGE SCALE GENOMIC DNA]</scope>
    <source>
        <strain evidence="2 3">YSFL</strain>
    </source>
</reference>
<name>A0A423WJF1_CYTCH</name>
<dbReference type="GO" id="GO:0030695">
    <property type="term" value="F:GTPase regulator activity"/>
    <property type="evidence" value="ECO:0007669"/>
    <property type="project" value="TreeGrafter"/>
</dbReference>
<dbReference type="PANTHER" id="PTHR31010">
    <property type="entry name" value="RAN-SPECIFIC GTPASE-ACTIVATING PROTEIN 30-RELATED"/>
    <property type="match status" value="1"/>
</dbReference>
<dbReference type="AlphaFoldDB" id="A0A423WJF1"/>
<dbReference type="InterPro" id="IPR008812">
    <property type="entry name" value="Ran_GTP-bd-rel"/>
</dbReference>
<dbReference type="OrthoDB" id="512915at2759"/>
<keyword evidence="3" id="KW-1185">Reference proteome</keyword>
<evidence type="ECO:0000313" key="2">
    <source>
        <dbReference type="EMBL" id="ROW03563.1"/>
    </source>
</evidence>
<accession>A0A423WJF1</accession>
<comment type="caution">
    <text evidence="2">The sequence shown here is derived from an EMBL/GenBank/DDBJ whole genome shotgun (WGS) entry which is preliminary data.</text>
</comment>
<protein>
    <recommendedName>
        <fullName evidence="4">Ran-specific GTPase-activating protein 30</fullName>
    </recommendedName>
</protein>
<dbReference type="Pfam" id="PF05508">
    <property type="entry name" value="Ran-binding"/>
    <property type="match status" value="1"/>
</dbReference>